<evidence type="ECO:0000313" key="3">
    <source>
        <dbReference type="Proteomes" id="UP001603857"/>
    </source>
</evidence>
<gene>
    <name evidence="2" type="ORF">Fmac_001854</name>
</gene>
<comment type="caution">
    <text evidence="2">The sequence shown here is derived from an EMBL/GenBank/DDBJ whole genome shotgun (WGS) entry which is preliminary data.</text>
</comment>
<organism evidence="2 3">
    <name type="scientific">Flemingia macrophylla</name>
    <dbReference type="NCBI Taxonomy" id="520843"/>
    <lineage>
        <taxon>Eukaryota</taxon>
        <taxon>Viridiplantae</taxon>
        <taxon>Streptophyta</taxon>
        <taxon>Embryophyta</taxon>
        <taxon>Tracheophyta</taxon>
        <taxon>Spermatophyta</taxon>
        <taxon>Magnoliopsida</taxon>
        <taxon>eudicotyledons</taxon>
        <taxon>Gunneridae</taxon>
        <taxon>Pentapetalae</taxon>
        <taxon>rosids</taxon>
        <taxon>fabids</taxon>
        <taxon>Fabales</taxon>
        <taxon>Fabaceae</taxon>
        <taxon>Papilionoideae</taxon>
        <taxon>50 kb inversion clade</taxon>
        <taxon>NPAAA clade</taxon>
        <taxon>indigoferoid/millettioid clade</taxon>
        <taxon>Phaseoleae</taxon>
        <taxon>Flemingia</taxon>
    </lineage>
</organism>
<dbReference type="Proteomes" id="UP001603857">
    <property type="component" value="Unassembled WGS sequence"/>
</dbReference>
<feature type="compositionally biased region" description="Gly residues" evidence="1">
    <location>
        <begin position="108"/>
        <end position="117"/>
    </location>
</feature>
<evidence type="ECO:0000313" key="2">
    <source>
        <dbReference type="EMBL" id="KAL2347854.1"/>
    </source>
</evidence>
<protein>
    <submittedName>
        <fullName evidence="2">Uncharacterized protein</fullName>
    </submittedName>
</protein>
<evidence type="ECO:0000256" key="1">
    <source>
        <dbReference type="SAM" id="MobiDB-lite"/>
    </source>
</evidence>
<dbReference type="EMBL" id="JBGMDY010000001">
    <property type="protein sequence ID" value="KAL2347854.1"/>
    <property type="molecule type" value="Genomic_DNA"/>
</dbReference>
<name>A0ABD1NIA4_9FABA</name>
<sequence length="117" mass="12935">MISGKALILLQIILQHSNLCGSSLIVYVLILSTLVLQNYITNKILLVFLKGLKKHFFVVHFQILLMDPLPPVNRVFSMIIQLKRHNSSSPIIDEPNTFVNVGQSSNGKGRGGGAPTR</sequence>
<reference evidence="2 3" key="1">
    <citation type="submission" date="2024-08" db="EMBL/GenBank/DDBJ databases">
        <title>Insights into the chromosomal genome structure of Flemingia macrophylla.</title>
        <authorList>
            <person name="Ding Y."/>
            <person name="Zhao Y."/>
            <person name="Bi W."/>
            <person name="Wu M."/>
            <person name="Zhao G."/>
            <person name="Gong Y."/>
            <person name="Li W."/>
            <person name="Zhang P."/>
        </authorList>
    </citation>
    <scope>NUCLEOTIDE SEQUENCE [LARGE SCALE GENOMIC DNA]</scope>
    <source>
        <strain evidence="2">DYQJB</strain>
        <tissue evidence="2">Leaf</tissue>
    </source>
</reference>
<keyword evidence="3" id="KW-1185">Reference proteome</keyword>
<accession>A0ABD1NIA4</accession>
<feature type="region of interest" description="Disordered" evidence="1">
    <location>
        <begin position="88"/>
        <end position="117"/>
    </location>
</feature>
<proteinExistence type="predicted"/>
<dbReference type="AlphaFoldDB" id="A0ABD1NIA4"/>